<dbReference type="OrthoDB" id="538223at2759"/>
<dbReference type="SUPFAM" id="SSF48371">
    <property type="entry name" value="ARM repeat"/>
    <property type="match status" value="1"/>
</dbReference>
<accession>A0A8H7HK29</accession>
<evidence type="ECO:0000313" key="3">
    <source>
        <dbReference type="EMBL" id="KAF8696472.1"/>
    </source>
</evidence>
<protein>
    <submittedName>
        <fullName evidence="3">Alternative mRNA splicing, via spliceosome</fullName>
    </submittedName>
</protein>
<proteinExistence type="predicted"/>
<evidence type="ECO:0000313" key="4">
    <source>
        <dbReference type="Proteomes" id="UP000602905"/>
    </source>
</evidence>
<organism evidence="3 4">
    <name type="scientific">Rhizoctonia solani</name>
    <dbReference type="NCBI Taxonomy" id="456999"/>
    <lineage>
        <taxon>Eukaryota</taxon>
        <taxon>Fungi</taxon>
        <taxon>Dikarya</taxon>
        <taxon>Basidiomycota</taxon>
        <taxon>Agaricomycotina</taxon>
        <taxon>Agaricomycetes</taxon>
        <taxon>Cantharellales</taxon>
        <taxon>Ceratobasidiaceae</taxon>
        <taxon>Rhizoctonia</taxon>
    </lineage>
</organism>
<comment type="caution">
    <text evidence="3">The sequence shown here is derived from an EMBL/GenBank/DDBJ whole genome shotgun (WGS) entry which is preliminary data.</text>
</comment>
<dbReference type="AlphaFoldDB" id="A0A8H7HK29"/>
<dbReference type="Gene3D" id="1.25.10.10">
    <property type="entry name" value="Leucine-rich Repeat Variant"/>
    <property type="match status" value="1"/>
</dbReference>
<dbReference type="Proteomes" id="UP000602905">
    <property type="component" value="Unassembled WGS sequence"/>
</dbReference>
<dbReference type="InterPro" id="IPR018712">
    <property type="entry name" value="Tle1-like_cat"/>
</dbReference>
<evidence type="ECO:0000259" key="2">
    <source>
        <dbReference type="Pfam" id="PF09994"/>
    </source>
</evidence>
<feature type="domain" description="T6SS Phospholipase effector Tle1-like catalytic" evidence="2">
    <location>
        <begin position="50"/>
        <end position="310"/>
    </location>
</feature>
<dbReference type="InterPro" id="IPR016024">
    <property type="entry name" value="ARM-type_fold"/>
</dbReference>
<sequence>MDNYDDDINKHTDLLYKDNKPTGDHGAAAEPSSESRDPNTPTGPTTDKKRKLIVCIDGTANQFSDKNTNVVEMYRYIKKDESQLTYYNSGIGTFAKPSWRSWSYYKQVLYHNIDLAIAWNLEKTIIGAYRWLSDIYKPGDQIFLFGFSRGAYQVRALAAMIESVGLIYAGNQEQIPFAWELYASHQPNDSRYEPRIFEFKQTFSHDSVDIHFIGVWDTVSSIGFFRRNPLPLTNVCDHVTHFRHALALDERRVKFDAEYVQVSPGRSLKGTNSTLKEVWFAGTHSDIGGGNEQNLNLLSGTVPLRWMMEEAKNAGLVLKPTHQYVRVDLAYVTNVRITNSMKYWWFMEYFIPFSWYLHTPEKTGRTYGLHWGRGRTVLPRQKLHWTVGVNYEDSVANGYHPEALLVDKNGKPALWKIVFEAFSLKDIGPMDIKNSRDDAPEWEGDKDLVETLHIMKQFNRCEGFQQKHSWLKKLSKGMVKSDNSNTVWVYGGTSFLKEIAVVCGDNHIGLARDIIKRIIGFQDSVTDIDVIKTIFLRLNDVVPLCKYSIPINPHKLAAHSPQTQGFMAFFERLKSIISTDKTLIAPNKVLTLYSIEFTSIIMELIRDLSRTKEYVNKMFLAANLSIIESLLASIPPDADEVGTLIPIDKVYRTAAIQVVEALVPFANHDKGRQKLLNGGITKKLLPLLEIQDDDLIFQIMHIFRVLSKGEVKSSLSLKLAQPIVKLLKVTTLSDKTVEEILKTLVLLAPSGAFDEVFDNHALQRLIYLMKDHSQAIEAACYLTLYGRFRNSLTQQPIADIIQDLLRKDEKATTEEVVRLVSIILSLSGTGSPEVKLIDPASLVPLLNKAPLSYELLESLLTIVPRYPKEFLSSGFLDYLILTLQSGKLTAMAKSETILVLSAAISGAIDDTAQSLRARDFDEETGLPKDVDFAEATELAGEEFLVAAQSLVSILVRLIPHATGNVTLEALRAISRFLKQDNIVTNTDELVRLVVWMLNQVHQMWYGRSEIFGLFFMIEINVHSLIKHFQTVRKIGYLYDEILWEVFQVLVTEESRELLLELGAYKFLFLLADAPSYVTRERVLTLLKNLREDINDDKLNAELDNCSKSSHDPGAAAHQQWDTPGCNSTSRYVAAELAEHTRGLQQSQFRYQAFYTMSFKPARVRSNSM</sequence>
<feature type="region of interest" description="Disordered" evidence="1">
    <location>
        <begin position="1"/>
        <end position="47"/>
    </location>
</feature>
<feature type="compositionally biased region" description="Basic and acidic residues" evidence="1">
    <location>
        <begin position="7"/>
        <end position="23"/>
    </location>
</feature>
<feature type="non-terminal residue" evidence="3">
    <location>
        <position position="1"/>
    </location>
</feature>
<dbReference type="Pfam" id="PF09994">
    <property type="entry name" value="T6SS_Tle1-like_cat"/>
    <property type="match status" value="1"/>
</dbReference>
<reference evidence="3" key="1">
    <citation type="submission" date="2020-09" db="EMBL/GenBank/DDBJ databases">
        <title>Comparative genome analyses of four rice-infecting Rhizoctonia solani isolates reveal extensive enrichment of homogalacturonan modification genes.</title>
        <authorList>
            <person name="Lee D.-Y."/>
            <person name="Jeon J."/>
            <person name="Kim K.-T."/>
            <person name="Cheong K."/>
            <person name="Song H."/>
            <person name="Choi G."/>
            <person name="Ko J."/>
            <person name="Opiyo S.O."/>
            <person name="Zuo S."/>
            <person name="Madhav S."/>
            <person name="Lee Y.-H."/>
            <person name="Wang G.-L."/>
        </authorList>
    </citation>
    <scope>NUCLEOTIDE SEQUENCE</scope>
    <source>
        <strain evidence="3">AG1-IA WGL</strain>
    </source>
</reference>
<gene>
    <name evidence="3" type="ORF">RHS03_07863</name>
</gene>
<dbReference type="InterPro" id="IPR011989">
    <property type="entry name" value="ARM-like"/>
</dbReference>
<dbReference type="PANTHER" id="PTHR33840:SF1">
    <property type="entry name" value="TLE1 PHOSPHOLIPASE DOMAIN-CONTAINING PROTEIN"/>
    <property type="match status" value="1"/>
</dbReference>
<evidence type="ECO:0000256" key="1">
    <source>
        <dbReference type="SAM" id="MobiDB-lite"/>
    </source>
</evidence>
<dbReference type="EMBL" id="JACYCD010000342">
    <property type="protein sequence ID" value="KAF8696472.1"/>
    <property type="molecule type" value="Genomic_DNA"/>
</dbReference>
<name>A0A8H7HK29_9AGAM</name>
<dbReference type="PANTHER" id="PTHR33840">
    <property type="match status" value="1"/>
</dbReference>